<evidence type="ECO:0000256" key="4">
    <source>
        <dbReference type="ARBA" id="ARBA00022840"/>
    </source>
</evidence>
<protein>
    <submittedName>
        <fullName evidence="7">ABC transporter ATP-binding protein</fullName>
    </submittedName>
</protein>
<dbReference type="PANTHER" id="PTHR46743:SF2">
    <property type="entry name" value="TEICHOIC ACIDS EXPORT ATP-BINDING PROTEIN TAGH"/>
    <property type="match status" value="1"/>
</dbReference>
<comment type="similarity">
    <text evidence="1">Belongs to the ABC transporter superfamily.</text>
</comment>
<evidence type="ECO:0000313" key="8">
    <source>
        <dbReference type="Proteomes" id="UP001156905"/>
    </source>
</evidence>
<keyword evidence="8" id="KW-1185">Reference proteome</keyword>
<dbReference type="CDD" id="cd10147">
    <property type="entry name" value="Wzt_C-like"/>
    <property type="match status" value="1"/>
</dbReference>
<dbReference type="Pfam" id="PF00005">
    <property type="entry name" value="ABC_tran"/>
    <property type="match status" value="1"/>
</dbReference>
<keyword evidence="3" id="KW-0547">Nucleotide-binding</keyword>
<comment type="caution">
    <text evidence="7">The sequence shown here is derived from an EMBL/GenBank/DDBJ whole genome shotgun (WGS) entry which is preliminary data.</text>
</comment>
<keyword evidence="4 7" id="KW-0067">ATP-binding</keyword>
<dbReference type="Gene3D" id="2.70.50.60">
    <property type="entry name" value="abc- transporter (atp binding component) like domain"/>
    <property type="match status" value="1"/>
</dbReference>
<dbReference type="Pfam" id="PF14524">
    <property type="entry name" value="Wzt_C"/>
    <property type="match status" value="1"/>
</dbReference>
<evidence type="ECO:0000259" key="6">
    <source>
        <dbReference type="PROSITE" id="PS50893"/>
    </source>
</evidence>
<dbReference type="PANTHER" id="PTHR46743">
    <property type="entry name" value="TEICHOIC ACIDS EXPORT ATP-BINDING PROTEIN TAGH"/>
    <property type="match status" value="1"/>
</dbReference>
<dbReference type="InterPro" id="IPR027417">
    <property type="entry name" value="P-loop_NTPase"/>
</dbReference>
<evidence type="ECO:0000256" key="3">
    <source>
        <dbReference type="ARBA" id="ARBA00022741"/>
    </source>
</evidence>
<dbReference type="Gene3D" id="3.40.50.300">
    <property type="entry name" value="P-loop containing nucleotide triphosphate hydrolases"/>
    <property type="match status" value="1"/>
</dbReference>
<accession>A0ABQ6B1V9</accession>
<dbReference type="InterPro" id="IPR050683">
    <property type="entry name" value="Bact_Polysacc_Export_ATP-bd"/>
</dbReference>
<dbReference type="InterPro" id="IPR029439">
    <property type="entry name" value="Wzt_C"/>
</dbReference>
<dbReference type="SUPFAM" id="SSF52540">
    <property type="entry name" value="P-loop containing nucleoside triphosphate hydrolases"/>
    <property type="match status" value="1"/>
</dbReference>
<dbReference type="PROSITE" id="PS50893">
    <property type="entry name" value="ABC_TRANSPORTER_2"/>
    <property type="match status" value="1"/>
</dbReference>
<dbReference type="InterPro" id="IPR015860">
    <property type="entry name" value="ABC_transpr_TagH-like"/>
</dbReference>
<dbReference type="EMBL" id="BSOW01000015">
    <property type="protein sequence ID" value="GLR87675.1"/>
    <property type="molecule type" value="Genomic_DNA"/>
</dbReference>
<dbReference type="GO" id="GO:0005524">
    <property type="term" value="F:ATP binding"/>
    <property type="evidence" value="ECO:0007669"/>
    <property type="project" value="UniProtKB-KW"/>
</dbReference>
<reference evidence="8" key="1">
    <citation type="journal article" date="2019" name="Int. J. Syst. Evol. Microbiol.">
        <title>The Global Catalogue of Microorganisms (GCM) 10K type strain sequencing project: providing services to taxonomists for standard genome sequencing and annotation.</title>
        <authorList>
            <consortium name="The Broad Institute Genomics Platform"/>
            <consortium name="The Broad Institute Genome Sequencing Center for Infectious Disease"/>
            <person name="Wu L."/>
            <person name="Ma J."/>
        </authorList>
    </citation>
    <scope>NUCLEOTIDE SEQUENCE [LARGE SCALE GENOMIC DNA]</scope>
    <source>
        <strain evidence="8">NBRC 102520</strain>
    </source>
</reference>
<evidence type="ECO:0000313" key="7">
    <source>
        <dbReference type="EMBL" id="GLR87675.1"/>
    </source>
</evidence>
<dbReference type="InterPro" id="IPR003593">
    <property type="entry name" value="AAA+_ATPase"/>
</dbReference>
<dbReference type="Proteomes" id="UP001156905">
    <property type="component" value="Unassembled WGS sequence"/>
</dbReference>
<evidence type="ECO:0000256" key="1">
    <source>
        <dbReference type="ARBA" id="ARBA00005417"/>
    </source>
</evidence>
<proteinExistence type="inferred from homology"/>
<feature type="domain" description="ABC transporter" evidence="6">
    <location>
        <begin position="44"/>
        <end position="264"/>
    </location>
</feature>
<dbReference type="InterPro" id="IPR003439">
    <property type="entry name" value="ABC_transporter-like_ATP-bd"/>
</dbReference>
<dbReference type="CDD" id="cd03220">
    <property type="entry name" value="ABC_KpsT_Wzt"/>
    <property type="match status" value="1"/>
</dbReference>
<evidence type="ECO:0000256" key="2">
    <source>
        <dbReference type="ARBA" id="ARBA00022448"/>
    </source>
</evidence>
<name>A0ABQ6B1V9_9BRAD</name>
<dbReference type="SMART" id="SM00382">
    <property type="entry name" value="AAA"/>
    <property type="match status" value="1"/>
</dbReference>
<keyword evidence="2" id="KW-0813">Transport</keyword>
<evidence type="ECO:0000256" key="5">
    <source>
        <dbReference type="ARBA" id="ARBA00024722"/>
    </source>
</evidence>
<gene>
    <name evidence="7" type="primary">wzt</name>
    <name evidence="7" type="ORF">GCM10007857_43860</name>
</gene>
<dbReference type="RefSeq" id="WP_284268650.1">
    <property type="nucleotide sequence ID" value="NZ_BSOW01000015.1"/>
</dbReference>
<comment type="function">
    <text evidence="5">Involved in beta-(1--&gt;2)glucan export. Transmembrane domains (TMD) form a pore in the inner membrane and the ATP-binding domain (NBD) is responsible for energy generation.</text>
</comment>
<sequence>MSEEPAIDIRELSKAYLVYKKPADRLKQALAPKLYSVMRPVANLTGKTLTTPMYYDPFWALRPLTLTVRRGETLGVIGRNGSGKSTLLQLLCGTLTPTTGEARTNGRIAALLELGSGFNPEYTGRENIHLNASILGLTPQEVDQRIDEILAFADIGEHVDQPTKTYSSGMTMRLAFSVIAHVDADILVVDEALAVGDAYFQQKCMRWLRKFRERGTVLFCGHDTSAVINLCQRAIWLDKGQAKLIGPARDVCEAYTAAVNAQAMGIPEPEVRHPSSATSEAGLATLKVPVKEGAARSLHSKSIGVLPQIVQLAEPSDHSASYGSGDAQVIAVSMTRENGEPLHLIYGGEKVRVTVAVKANVTIENPIIGFFVKDRLGQPLFGDNTFDSYVDHNILLEPGKEAIASFVFSLPLLLTGTYIITAAVASGTLNAPVMHDWLHDALSFDVMSPLLTGVLVGIAMEKIEMKVIDEEERAVI</sequence>
<organism evidence="7 8">
    <name type="scientific">Bradyrhizobium iriomotense</name>
    <dbReference type="NCBI Taxonomy" id="441950"/>
    <lineage>
        <taxon>Bacteria</taxon>
        <taxon>Pseudomonadati</taxon>
        <taxon>Pseudomonadota</taxon>
        <taxon>Alphaproteobacteria</taxon>
        <taxon>Hyphomicrobiales</taxon>
        <taxon>Nitrobacteraceae</taxon>
        <taxon>Bradyrhizobium</taxon>
    </lineage>
</organism>